<sequence length="61" mass="7202">MNNSACFQTICQRLRGLMNSITNYWNGTRYQNNSVIDCQDQHHEIRSALEQEKENLKSLKQ</sequence>
<protein>
    <submittedName>
        <fullName evidence="1">Uncharacterized protein</fullName>
    </submittedName>
</protein>
<proteinExistence type="predicted"/>
<feature type="non-terminal residue" evidence="1">
    <location>
        <position position="61"/>
    </location>
</feature>
<evidence type="ECO:0000313" key="2">
    <source>
        <dbReference type="Proteomes" id="UP001469553"/>
    </source>
</evidence>
<comment type="caution">
    <text evidence="1">The sequence shown here is derived from an EMBL/GenBank/DDBJ whole genome shotgun (WGS) entry which is preliminary data.</text>
</comment>
<name>A0ABV0ZVF0_9TELE</name>
<gene>
    <name evidence="1" type="ORF">AMECASPLE_038965</name>
</gene>
<organism evidence="1 2">
    <name type="scientific">Ameca splendens</name>
    <dbReference type="NCBI Taxonomy" id="208324"/>
    <lineage>
        <taxon>Eukaryota</taxon>
        <taxon>Metazoa</taxon>
        <taxon>Chordata</taxon>
        <taxon>Craniata</taxon>
        <taxon>Vertebrata</taxon>
        <taxon>Euteleostomi</taxon>
        <taxon>Actinopterygii</taxon>
        <taxon>Neopterygii</taxon>
        <taxon>Teleostei</taxon>
        <taxon>Neoteleostei</taxon>
        <taxon>Acanthomorphata</taxon>
        <taxon>Ovalentaria</taxon>
        <taxon>Atherinomorphae</taxon>
        <taxon>Cyprinodontiformes</taxon>
        <taxon>Goodeidae</taxon>
        <taxon>Ameca</taxon>
    </lineage>
</organism>
<keyword evidence="2" id="KW-1185">Reference proteome</keyword>
<evidence type="ECO:0000313" key="1">
    <source>
        <dbReference type="EMBL" id="MEQ2309466.1"/>
    </source>
</evidence>
<reference evidence="1 2" key="1">
    <citation type="submission" date="2021-06" db="EMBL/GenBank/DDBJ databases">
        <authorList>
            <person name="Palmer J.M."/>
        </authorList>
    </citation>
    <scope>NUCLEOTIDE SEQUENCE [LARGE SCALE GENOMIC DNA]</scope>
    <source>
        <strain evidence="1 2">AS_MEX2019</strain>
        <tissue evidence="1">Muscle</tissue>
    </source>
</reference>
<dbReference type="EMBL" id="JAHRIP010073449">
    <property type="protein sequence ID" value="MEQ2309466.1"/>
    <property type="molecule type" value="Genomic_DNA"/>
</dbReference>
<accession>A0ABV0ZVF0</accession>
<dbReference type="Proteomes" id="UP001469553">
    <property type="component" value="Unassembled WGS sequence"/>
</dbReference>